<reference evidence="13" key="2">
    <citation type="submission" date="2020-09" db="EMBL/GenBank/DDBJ databases">
        <authorList>
            <person name="Sun Q."/>
            <person name="Ohkuma M."/>
        </authorList>
    </citation>
    <scope>NUCLEOTIDE SEQUENCE</scope>
    <source>
        <strain evidence="13">JCM 13919</strain>
    </source>
</reference>
<organism evidence="13 14">
    <name type="scientific">Legionella impletisoli</name>
    <dbReference type="NCBI Taxonomy" id="343510"/>
    <lineage>
        <taxon>Bacteria</taxon>
        <taxon>Pseudomonadati</taxon>
        <taxon>Pseudomonadota</taxon>
        <taxon>Gammaproteobacteria</taxon>
        <taxon>Legionellales</taxon>
        <taxon>Legionellaceae</taxon>
        <taxon>Legionella</taxon>
    </lineage>
</organism>
<dbReference type="InterPro" id="IPR026992">
    <property type="entry name" value="DIOX_N"/>
</dbReference>
<evidence type="ECO:0000256" key="6">
    <source>
        <dbReference type="ARBA" id="ARBA00022666"/>
    </source>
</evidence>
<evidence type="ECO:0000256" key="10">
    <source>
        <dbReference type="ARBA" id="ARBA00049359"/>
    </source>
</evidence>
<evidence type="ECO:0000256" key="11">
    <source>
        <dbReference type="RuleBase" id="RU003682"/>
    </source>
</evidence>
<comment type="pathway">
    <text evidence="2">Alkene biosynthesis; ethylene biosynthesis via 2-oxoglutarate.</text>
</comment>
<reference evidence="13" key="1">
    <citation type="journal article" date="2014" name="Int. J. Syst. Evol. Microbiol.">
        <title>Complete genome sequence of Corynebacterium casei LMG S-19264T (=DSM 44701T), isolated from a smear-ripened cheese.</title>
        <authorList>
            <consortium name="US DOE Joint Genome Institute (JGI-PGF)"/>
            <person name="Walter F."/>
            <person name="Albersmeier A."/>
            <person name="Kalinowski J."/>
            <person name="Ruckert C."/>
        </authorList>
    </citation>
    <scope>NUCLEOTIDE SEQUENCE</scope>
    <source>
        <strain evidence="13">JCM 13919</strain>
    </source>
</reference>
<dbReference type="Gene3D" id="2.60.120.330">
    <property type="entry name" value="B-lactam Antibiotic, Isopenicillin N Synthase, Chain"/>
    <property type="match status" value="1"/>
</dbReference>
<accession>A0A917JS71</accession>
<comment type="similarity">
    <text evidence="11">Belongs to the iron/ascorbate-dependent oxidoreductase family.</text>
</comment>
<dbReference type="InterPro" id="IPR027443">
    <property type="entry name" value="IPNS-like_sf"/>
</dbReference>
<comment type="catalytic activity">
    <reaction evidence="10">
        <text>L-arginine + 2-oxoglutarate + O2 = guanidine + L-glutamate 5-semialdehyde + succinate + CO2</text>
        <dbReference type="Rhea" id="RHEA:31535"/>
        <dbReference type="ChEBI" id="CHEBI:15379"/>
        <dbReference type="ChEBI" id="CHEBI:16526"/>
        <dbReference type="ChEBI" id="CHEBI:16810"/>
        <dbReference type="ChEBI" id="CHEBI:30031"/>
        <dbReference type="ChEBI" id="CHEBI:30087"/>
        <dbReference type="ChEBI" id="CHEBI:32682"/>
        <dbReference type="ChEBI" id="CHEBI:58066"/>
        <dbReference type="EC" id="1.14.20.7"/>
    </reaction>
</comment>
<dbReference type="Pfam" id="PF03171">
    <property type="entry name" value="2OG-FeII_Oxy"/>
    <property type="match status" value="1"/>
</dbReference>
<dbReference type="GO" id="GO:0009693">
    <property type="term" value="P:ethylene biosynthetic process"/>
    <property type="evidence" value="ECO:0007669"/>
    <property type="project" value="UniProtKB-KW"/>
</dbReference>
<keyword evidence="11" id="KW-0408">Iron</keyword>
<evidence type="ECO:0000256" key="7">
    <source>
        <dbReference type="ARBA" id="ARBA00031011"/>
    </source>
</evidence>
<dbReference type="PANTHER" id="PTHR47990">
    <property type="entry name" value="2-OXOGLUTARATE (2OG) AND FE(II)-DEPENDENT OXYGENASE SUPERFAMILY PROTEIN-RELATED"/>
    <property type="match status" value="1"/>
</dbReference>
<dbReference type="Pfam" id="PF14226">
    <property type="entry name" value="DIOX_N"/>
    <property type="match status" value="1"/>
</dbReference>
<dbReference type="AlphaFoldDB" id="A0A917JS71"/>
<evidence type="ECO:0000256" key="1">
    <source>
        <dbReference type="ARBA" id="ARBA00001954"/>
    </source>
</evidence>
<dbReference type="Proteomes" id="UP000630149">
    <property type="component" value="Unassembled WGS sequence"/>
</dbReference>
<dbReference type="GO" id="GO:0102276">
    <property type="term" value="F:2-oxoglutarate oxygenase/decarboxylase (ethylene-forming) activity"/>
    <property type="evidence" value="ECO:0007669"/>
    <property type="project" value="UniProtKB-EC"/>
</dbReference>
<evidence type="ECO:0000256" key="4">
    <source>
        <dbReference type="ARBA" id="ARBA00012531"/>
    </source>
</evidence>
<gene>
    <name evidence="13" type="ORF">GCM10007966_07260</name>
</gene>
<dbReference type="PROSITE" id="PS51471">
    <property type="entry name" value="FE2OG_OXY"/>
    <property type="match status" value="1"/>
</dbReference>
<evidence type="ECO:0000259" key="12">
    <source>
        <dbReference type="PROSITE" id="PS51471"/>
    </source>
</evidence>
<evidence type="ECO:0000256" key="2">
    <source>
        <dbReference type="ARBA" id="ARBA00004767"/>
    </source>
</evidence>
<evidence type="ECO:0000256" key="3">
    <source>
        <dbReference type="ARBA" id="ARBA00012293"/>
    </source>
</evidence>
<keyword evidence="11" id="KW-0479">Metal-binding</keyword>
<comment type="catalytic activity">
    <reaction evidence="9">
        <text>2-oxoglutarate + O2 + 2 H(+) = ethene + 3 CO2 + H2O</text>
        <dbReference type="Rhea" id="RHEA:31523"/>
        <dbReference type="ChEBI" id="CHEBI:15377"/>
        <dbReference type="ChEBI" id="CHEBI:15378"/>
        <dbReference type="ChEBI" id="CHEBI:15379"/>
        <dbReference type="ChEBI" id="CHEBI:16526"/>
        <dbReference type="ChEBI" id="CHEBI:16810"/>
        <dbReference type="ChEBI" id="CHEBI:18153"/>
        <dbReference type="EC" id="1.13.12.19"/>
    </reaction>
</comment>
<keyword evidence="11" id="KW-0560">Oxidoreductase</keyword>
<keyword evidence="6" id="KW-0266">Ethylene biosynthesis</keyword>
<dbReference type="InterPro" id="IPR044861">
    <property type="entry name" value="IPNS-like_FE2OG_OXY"/>
</dbReference>
<dbReference type="EMBL" id="BMOB01000002">
    <property type="protein sequence ID" value="GGI81294.1"/>
    <property type="molecule type" value="Genomic_DNA"/>
</dbReference>
<feature type="domain" description="Fe2OG dioxygenase" evidence="12">
    <location>
        <begin position="147"/>
        <end position="251"/>
    </location>
</feature>
<dbReference type="EC" id="1.13.12.19" evidence="4"/>
<proteinExistence type="inferred from homology"/>
<evidence type="ECO:0000256" key="8">
    <source>
        <dbReference type="ARBA" id="ARBA00031282"/>
    </source>
</evidence>
<dbReference type="SUPFAM" id="SSF51197">
    <property type="entry name" value="Clavaminate synthase-like"/>
    <property type="match status" value="1"/>
</dbReference>
<protein>
    <recommendedName>
        <fullName evidence="5">2-oxoglutarate-dependent ethylene/succinate-forming enzyme</fullName>
        <ecNumber evidence="4">1.13.12.19</ecNumber>
        <ecNumber evidence="3">1.14.20.7</ecNumber>
    </recommendedName>
    <alternativeName>
        <fullName evidence="7">2-oxoglutarate dioxygenase (ethylene-forming)</fullName>
    </alternativeName>
    <alternativeName>
        <fullName evidence="8">2-oxoglutarate/L-arginine monooxygenase/decarboxylase (succinate-forming)</fullName>
    </alternativeName>
</protein>
<dbReference type="EC" id="1.14.20.7" evidence="3"/>
<dbReference type="InterPro" id="IPR050231">
    <property type="entry name" value="Iron_ascorbate_oxido_reductase"/>
</dbReference>
<sequence length="277" mass="31542">MHILKIDYRDSEADKQFSKSLRETGFAVLEYHPISSELIDSIYGEWINFFKSNEKQHYLYKRETQDGYFPPSISEKAKGASIKDIKEFFQYYPWGQYPSTISPNTKVLYQQLTDLASTLLTWLERTLPPSVSNQLSMPLSSMINQSDQTMLRILHYPPLSGTEPVGAVRAAAHEDINLITLLVGATSSGLQVKDNQGRWHEVPCSKEHIVVNAGDMLDLATNGHYRSTTHRVVNPDSNNLARLSMPLFLHPRPEVQLSPEKTARQYLYERLSELGVL</sequence>
<evidence type="ECO:0000313" key="13">
    <source>
        <dbReference type="EMBL" id="GGI81294.1"/>
    </source>
</evidence>
<evidence type="ECO:0000256" key="5">
    <source>
        <dbReference type="ARBA" id="ARBA00019045"/>
    </source>
</evidence>
<evidence type="ECO:0000313" key="14">
    <source>
        <dbReference type="Proteomes" id="UP000630149"/>
    </source>
</evidence>
<comment type="caution">
    <text evidence="13">The sequence shown here is derived from an EMBL/GenBank/DDBJ whole genome shotgun (WGS) entry which is preliminary data.</text>
</comment>
<dbReference type="InterPro" id="IPR005123">
    <property type="entry name" value="Oxoglu/Fe-dep_dioxygenase_dom"/>
</dbReference>
<comment type="cofactor">
    <cofactor evidence="1">
        <name>Fe(2+)</name>
        <dbReference type="ChEBI" id="CHEBI:29033"/>
    </cofactor>
</comment>
<name>A0A917JS71_9GAMM</name>
<evidence type="ECO:0000256" key="9">
    <source>
        <dbReference type="ARBA" id="ARBA00047725"/>
    </source>
</evidence>
<keyword evidence="14" id="KW-1185">Reference proteome</keyword>
<dbReference type="RefSeq" id="WP_131776018.1">
    <property type="nucleotide sequence ID" value="NZ_BMOB01000002.1"/>
</dbReference>
<dbReference type="OrthoDB" id="21825at2"/>
<dbReference type="GO" id="GO:0046872">
    <property type="term" value="F:metal ion binding"/>
    <property type="evidence" value="ECO:0007669"/>
    <property type="project" value="UniProtKB-KW"/>
</dbReference>